<dbReference type="InterPro" id="IPR001881">
    <property type="entry name" value="EGF-like_Ca-bd_dom"/>
</dbReference>
<gene>
    <name evidence="10" type="primary">LOC111106244</name>
</gene>
<evidence type="ECO:0000256" key="3">
    <source>
        <dbReference type="ARBA" id="ARBA00022737"/>
    </source>
</evidence>
<feature type="domain" description="EGF-like" evidence="8">
    <location>
        <begin position="508"/>
        <end position="545"/>
    </location>
</feature>
<dbReference type="KEGG" id="cvn:111106244"/>
<keyword evidence="1 6" id="KW-0245">EGF-like domain</keyword>
<keyword evidence="3" id="KW-0677">Repeat</keyword>
<dbReference type="CDD" id="cd00053">
    <property type="entry name" value="EGF"/>
    <property type="match status" value="1"/>
</dbReference>
<dbReference type="SMART" id="SM00181">
    <property type="entry name" value="EGF"/>
    <property type="match status" value="4"/>
</dbReference>
<feature type="disulfide bond" evidence="6">
    <location>
        <begin position="647"/>
        <end position="656"/>
    </location>
</feature>
<organism evidence="9 10">
    <name type="scientific">Crassostrea virginica</name>
    <name type="common">Eastern oyster</name>
    <dbReference type="NCBI Taxonomy" id="6565"/>
    <lineage>
        <taxon>Eukaryota</taxon>
        <taxon>Metazoa</taxon>
        <taxon>Spiralia</taxon>
        <taxon>Lophotrochozoa</taxon>
        <taxon>Mollusca</taxon>
        <taxon>Bivalvia</taxon>
        <taxon>Autobranchia</taxon>
        <taxon>Pteriomorphia</taxon>
        <taxon>Ostreida</taxon>
        <taxon>Ostreoidea</taxon>
        <taxon>Ostreidae</taxon>
        <taxon>Crassostrea</taxon>
    </lineage>
</organism>
<dbReference type="Gene3D" id="2.10.25.10">
    <property type="entry name" value="Laminin"/>
    <property type="match status" value="3"/>
</dbReference>
<evidence type="ECO:0000256" key="2">
    <source>
        <dbReference type="ARBA" id="ARBA00022729"/>
    </source>
</evidence>
<dbReference type="PANTHER" id="PTHR46534:SF1">
    <property type="entry name" value="IGGFC-BINDING PROTEIN N-TERMINAL DOMAIN-CONTAINING PROTEIN"/>
    <property type="match status" value="1"/>
</dbReference>
<evidence type="ECO:0000256" key="6">
    <source>
        <dbReference type="PROSITE-ProRule" id="PRU00076"/>
    </source>
</evidence>
<feature type="domain" description="EGF-like" evidence="8">
    <location>
        <begin position="547"/>
        <end position="583"/>
    </location>
</feature>
<accession>A0A8B8AZH2</accession>
<feature type="disulfide bond" evidence="6">
    <location>
        <begin position="626"/>
        <end position="636"/>
    </location>
</feature>
<feature type="disulfide bond" evidence="6">
    <location>
        <begin position="589"/>
        <end position="599"/>
    </location>
</feature>
<name>A0A8B8AZH2_CRAVI</name>
<feature type="transmembrane region" description="Helical" evidence="7">
    <location>
        <begin position="689"/>
        <end position="715"/>
    </location>
</feature>
<dbReference type="Pfam" id="PF07645">
    <property type="entry name" value="EGF_CA"/>
    <property type="match status" value="1"/>
</dbReference>
<feature type="domain" description="EGF-like" evidence="8">
    <location>
        <begin position="585"/>
        <end position="620"/>
    </location>
</feature>
<dbReference type="InterPro" id="IPR049883">
    <property type="entry name" value="NOTCH1_EGF-like"/>
</dbReference>
<dbReference type="CDD" id="cd00054">
    <property type="entry name" value="EGF_CA"/>
    <property type="match status" value="2"/>
</dbReference>
<evidence type="ECO:0000256" key="1">
    <source>
        <dbReference type="ARBA" id="ARBA00022536"/>
    </source>
</evidence>
<proteinExistence type="predicted"/>
<dbReference type="FunFam" id="2.10.25.10:FF:000472">
    <property type="entry name" value="Uncharacterized protein, isoform A"/>
    <property type="match status" value="1"/>
</dbReference>
<dbReference type="GeneID" id="111106244"/>
<feature type="disulfide bond" evidence="6">
    <location>
        <begin position="573"/>
        <end position="582"/>
    </location>
</feature>
<dbReference type="SMART" id="SM00179">
    <property type="entry name" value="EGF_CA"/>
    <property type="match status" value="4"/>
</dbReference>
<dbReference type="InterPro" id="IPR018097">
    <property type="entry name" value="EGF_Ca-bd_CS"/>
</dbReference>
<dbReference type="AlphaFoldDB" id="A0A8B8AZH2"/>
<dbReference type="PROSITE" id="PS00022">
    <property type="entry name" value="EGF_1"/>
    <property type="match status" value="3"/>
</dbReference>
<evidence type="ECO:0000259" key="8">
    <source>
        <dbReference type="PROSITE" id="PS50026"/>
    </source>
</evidence>
<evidence type="ECO:0000256" key="7">
    <source>
        <dbReference type="SAM" id="Phobius"/>
    </source>
</evidence>
<evidence type="ECO:0000256" key="5">
    <source>
        <dbReference type="ARBA" id="ARBA00023180"/>
    </source>
</evidence>
<dbReference type="InterPro" id="IPR000742">
    <property type="entry name" value="EGF"/>
</dbReference>
<evidence type="ECO:0000256" key="4">
    <source>
        <dbReference type="ARBA" id="ARBA00023157"/>
    </source>
</evidence>
<dbReference type="PROSITE" id="PS01187">
    <property type="entry name" value="EGF_CA"/>
    <property type="match status" value="2"/>
</dbReference>
<keyword evidence="9" id="KW-1185">Reference proteome</keyword>
<evidence type="ECO:0000313" key="9">
    <source>
        <dbReference type="Proteomes" id="UP000694844"/>
    </source>
</evidence>
<dbReference type="InterPro" id="IPR035234">
    <property type="entry name" value="IgGFc-bd_N"/>
</dbReference>
<dbReference type="OrthoDB" id="6116824at2759"/>
<dbReference type="PANTHER" id="PTHR46534">
    <property type="entry name" value="IGGFC_BINDING DOMAIN-CONTAINING PROTEIN"/>
    <property type="match status" value="1"/>
</dbReference>
<keyword evidence="7" id="KW-0472">Membrane</keyword>
<keyword evidence="7" id="KW-0812">Transmembrane</keyword>
<keyword evidence="4 6" id="KW-1015">Disulfide bond</keyword>
<dbReference type="InterPro" id="IPR000152">
    <property type="entry name" value="EGF-type_Asp/Asn_hydroxyl_site"/>
</dbReference>
<dbReference type="Proteomes" id="UP000694844">
    <property type="component" value="Chromosome 8"/>
</dbReference>
<keyword evidence="2" id="KW-0732">Signal</keyword>
<dbReference type="InterPro" id="IPR013032">
    <property type="entry name" value="EGF-like_CS"/>
</dbReference>
<keyword evidence="5" id="KW-0325">Glycoprotein</keyword>
<feature type="domain" description="EGF-like" evidence="8">
    <location>
        <begin position="622"/>
        <end position="657"/>
    </location>
</feature>
<reference evidence="10" key="1">
    <citation type="submission" date="2025-08" db="UniProtKB">
        <authorList>
            <consortium name="RefSeq"/>
        </authorList>
    </citation>
    <scope>IDENTIFICATION</scope>
    <source>
        <tissue evidence="10">Whole sample</tissue>
    </source>
</reference>
<dbReference type="GO" id="GO:0005509">
    <property type="term" value="F:calcium ion binding"/>
    <property type="evidence" value="ECO:0007669"/>
    <property type="project" value="InterPro"/>
</dbReference>
<keyword evidence="7" id="KW-1133">Transmembrane helix</keyword>
<dbReference type="SUPFAM" id="SSF57196">
    <property type="entry name" value="EGF/Laminin"/>
    <property type="match status" value="4"/>
</dbReference>
<protein>
    <submittedName>
        <fullName evidence="10">Uncharacterized protein LOC111106244 isoform X1</fullName>
    </submittedName>
</protein>
<dbReference type="RefSeq" id="XP_022296555.1">
    <property type="nucleotide sequence ID" value="XM_022440847.1"/>
</dbReference>
<comment type="caution">
    <text evidence="6">Lacks conserved residue(s) required for the propagation of feature annotation.</text>
</comment>
<dbReference type="PROSITE" id="PS01186">
    <property type="entry name" value="EGF_2"/>
    <property type="match status" value="4"/>
</dbReference>
<evidence type="ECO:0000313" key="10">
    <source>
        <dbReference type="RefSeq" id="XP_022296555.1"/>
    </source>
</evidence>
<dbReference type="Pfam" id="PF17517">
    <property type="entry name" value="IgGFc_binding"/>
    <property type="match status" value="1"/>
</dbReference>
<dbReference type="Pfam" id="PF12661">
    <property type="entry name" value="hEGF"/>
    <property type="match status" value="2"/>
</dbReference>
<dbReference type="PROSITE" id="PS00010">
    <property type="entry name" value="ASX_HYDROXYL"/>
    <property type="match status" value="2"/>
</dbReference>
<dbReference type="FunFam" id="2.10.25.10:FF:000279">
    <property type="entry name" value="Neurogenic locus notch 1"/>
    <property type="match status" value="1"/>
</dbReference>
<dbReference type="PROSITE" id="PS50026">
    <property type="entry name" value="EGF_3"/>
    <property type="match status" value="4"/>
</dbReference>
<sequence>MQHNLRLKEGCRVCDVMNGVDPCLILFLLCIIPGYINGILDNRGTQFVLGFMENFQATLFSELFITTSKPHPVSVHISSPRWASPKIDTTLTVESGVVEQVNISSSLRMRGTSLSSKGILIEASDEIVVYGFNKEPFSNDAFLGIPCDAIGSEYYVTAFLPSFFKSEILIVGVSNGTSLQIKLSATLESLVYFQGGNFSKNQWINLTIDAYDTLQLQSTGDVTGTYIRSDHPVSVFSGNVLTAVGNGTADHLAEQHVSVDKWGKVYATVPIPERVVGDFFRFVASEPNTHITIQGLDNSIPHTETLVLLEPGNWVQRHFSSSMYAFITSDKAIYVVQYSLSQVNRNMADPSMIVLPPMELFSPNYVFTTPRSASGSYDSYFMFVVKNVDLDGMRINGGPLNSTDIWEFPGGEYVGGYIPLAEGTYDIRHISPICVFGGVLYGKGWFETYGFATGMRLASINKPCTRSSSTPGDGLDNDCDRKIDEEIENNQDDDGDGLVDEDCADAYKDRPCFATPCYNSGTCTENAANYTCTCISGYDPTSDCRLAIDFCQRNPCPHTKVCLPHVGGFTCVCTAGYTGTDCTSEIDECASSPCFHGNCTDYVNGYQCTCHQGYSGVHCDTDVDECASSPCIHGNCTDDVNGFRCDCDSGFSGAICSSSSATSSSECTSAKCHVVKCSIWTLQLQTDCYYALLSCLMSALVLGTFTFCVIFAYGVKKRKRILADKSPFPFEDATLGEPKIKFNSNILKKYHNKL</sequence>
<feature type="disulfide bond" evidence="6">
    <location>
        <begin position="610"/>
        <end position="619"/>
    </location>
</feature>